<feature type="domain" description="Aminotransferase class I/classII large" evidence="7">
    <location>
        <begin position="111"/>
        <end position="484"/>
    </location>
</feature>
<dbReference type="STRING" id="280699.M1VEY4"/>
<dbReference type="GO" id="GO:0030170">
    <property type="term" value="F:pyridoxal phosphate binding"/>
    <property type="evidence" value="ECO:0007669"/>
    <property type="project" value="InterPro"/>
</dbReference>
<dbReference type="PANTHER" id="PTHR13693">
    <property type="entry name" value="CLASS II AMINOTRANSFERASE/8-AMINO-7-OXONONANOATE SYNTHASE"/>
    <property type="match status" value="1"/>
</dbReference>
<evidence type="ECO:0000256" key="4">
    <source>
        <dbReference type="ARBA" id="ARBA00022898"/>
    </source>
</evidence>
<evidence type="ECO:0000256" key="5">
    <source>
        <dbReference type="ARBA" id="ARBA00023315"/>
    </source>
</evidence>
<dbReference type="HOGENOM" id="CLU_015846_11_0_1"/>
<keyword evidence="3" id="KW-0808">Transferase</keyword>
<dbReference type="OMA" id="GTHEYCD"/>
<dbReference type="KEGG" id="cme:CYME_CMO139C"/>
<sequence length="496" mass="54722">MGRNFLHCFSYGRSFVRRYSGAPSPGVFTRNSERTSCLWGWQTRRHLAATPEQSTEARRRKWRDTGLYQWIHQELDGIRSAGLYKSERRILSPQAADVVVESPETNNKPRKVLNFCANNYLGLANHPEIKQSARDALDSHGFGVASVRFICGTQDVHKELERKISTFHDTEDTILYHSCFGANEGLFEVLLGPEDAILSDELNHASIIDGVRLCKARRYRYRHLDMEDLERQLEKANQEGARHKLIATDGVFSMDGDVAPLEQICFLADQYDAIVMVDDCHATGFVGAKGRGTPELCGVMDRVDIVTSTLGKALGGGAGGYTTGRKEIIEILRQRSRPYLFSNALPPSIVAGSLTVFDMLMRKRSPASGADTARSDGTGASTTETGGAEALEASELRARLARNTRLFRTKMGAAGFRLGGEWHPIVPVMIGDAQIAADMAKALLEEGIYVVGFSYPVVPRDKARIRVQISAAHSTDDIEQCVAAFAKVGKEKKLIP</sequence>
<name>M1VEY4_CYAM1</name>
<dbReference type="HAMAP" id="MF_00985">
    <property type="entry name" value="2am3keto_CoA_ligase"/>
    <property type="match status" value="1"/>
</dbReference>
<dbReference type="Pfam" id="PF00155">
    <property type="entry name" value="Aminotran_1_2"/>
    <property type="match status" value="1"/>
</dbReference>
<feature type="compositionally biased region" description="Low complexity" evidence="6">
    <location>
        <begin position="377"/>
        <end position="388"/>
    </location>
</feature>
<dbReference type="CDD" id="cd06454">
    <property type="entry name" value="KBL_like"/>
    <property type="match status" value="1"/>
</dbReference>
<evidence type="ECO:0000256" key="2">
    <source>
        <dbReference type="ARBA" id="ARBA00008392"/>
    </source>
</evidence>
<evidence type="ECO:0000313" key="9">
    <source>
        <dbReference type="Proteomes" id="UP000007014"/>
    </source>
</evidence>
<dbReference type="NCBIfam" id="TIGR01822">
    <property type="entry name" value="2am3keto_CoA"/>
    <property type="match status" value="1"/>
</dbReference>
<dbReference type="NCBIfam" id="NF005394">
    <property type="entry name" value="PRK06939.1"/>
    <property type="match status" value="1"/>
</dbReference>
<accession>M1VEY4</accession>
<reference evidence="8 9" key="1">
    <citation type="journal article" date="2004" name="Nature">
        <title>Genome sequence of the ultrasmall unicellular red alga Cyanidioschyzon merolae 10D.</title>
        <authorList>
            <person name="Matsuzaki M."/>
            <person name="Misumi O."/>
            <person name="Shin-i T."/>
            <person name="Maruyama S."/>
            <person name="Takahara M."/>
            <person name="Miyagishima S."/>
            <person name="Mori T."/>
            <person name="Nishida K."/>
            <person name="Yagisawa F."/>
            <person name="Nishida K."/>
            <person name="Yoshida Y."/>
            <person name="Nishimura Y."/>
            <person name="Nakao S."/>
            <person name="Kobayashi T."/>
            <person name="Momoyama Y."/>
            <person name="Higashiyama T."/>
            <person name="Minoda A."/>
            <person name="Sano M."/>
            <person name="Nomoto H."/>
            <person name="Oishi K."/>
            <person name="Hayashi H."/>
            <person name="Ohta F."/>
            <person name="Nishizaka S."/>
            <person name="Haga S."/>
            <person name="Miura S."/>
            <person name="Morishita T."/>
            <person name="Kabeya Y."/>
            <person name="Terasawa K."/>
            <person name="Suzuki Y."/>
            <person name="Ishii Y."/>
            <person name="Asakawa S."/>
            <person name="Takano H."/>
            <person name="Ohta N."/>
            <person name="Kuroiwa H."/>
            <person name="Tanaka K."/>
            <person name="Shimizu N."/>
            <person name="Sugano S."/>
            <person name="Sato N."/>
            <person name="Nozaki H."/>
            <person name="Ogasawara N."/>
            <person name="Kohara Y."/>
            <person name="Kuroiwa T."/>
        </authorList>
    </citation>
    <scope>NUCLEOTIDE SEQUENCE [LARGE SCALE GENOMIC DNA]</scope>
    <source>
        <strain evidence="8 9">10D</strain>
    </source>
</reference>
<protein>
    <submittedName>
        <fullName evidence="8">2-amino-3-ketobutyrate coenzyme A ligase</fullName>
    </submittedName>
</protein>
<dbReference type="InterPro" id="IPR011282">
    <property type="entry name" value="2am3keto_CoA_ligase"/>
</dbReference>
<dbReference type="GeneID" id="16995632"/>
<dbReference type="GO" id="GO:0006567">
    <property type="term" value="P:L-threonine catabolic process"/>
    <property type="evidence" value="ECO:0007669"/>
    <property type="project" value="InterPro"/>
</dbReference>
<dbReference type="InterPro" id="IPR050087">
    <property type="entry name" value="AON_synthase_class-II"/>
</dbReference>
<dbReference type="Gene3D" id="3.90.1150.10">
    <property type="entry name" value="Aspartate Aminotransferase, domain 1"/>
    <property type="match status" value="1"/>
</dbReference>
<dbReference type="PROSITE" id="PS00599">
    <property type="entry name" value="AA_TRANSFER_CLASS_2"/>
    <property type="match status" value="1"/>
</dbReference>
<dbReference type="GO" id="GO:0008890">
    <property type="term" value="F:glycine C-acetyltransferase activity"/>
    <property type="evidence" value="ECO:0007669"/>
    <property type="project" value="InterPro"/>
</dbReference>
<reference evidence="8 9" key="2">
    <citation type="journal article" date="2007" name="BMC Biol.">
        <title>A 100%-complete sequence reveals unusually simple genomic features in the hot-spring red alga Cyanidioschyzon merolae.</title>
        <authorList>
            <person name="Nozaki H."/>
            <person name="Takano H."/>
            <person name="Misumi O."/>
            <person name="Terasawa K."/>
            <person name="Matsuzaki M."/>
            <person name="Maruyama S."/>
            <person name="Nishida K."/>
            <person name="Yagisawa F."/>
            <person name="Yoshida Y."/>
            <person name="Fujiwara T."/>
            <person name="Takio S."/>
            <person name="Tamura K."/>
            <person name="Chung S.J."/>
            <person name="Nakamura S."/>
            <person name="Kuroiwa H."/>
            <person name="Tanaka K."/>
            <person name="Sato N."/>
            <person name="Kuroiwa T."/>
        </authorList>
    </citation>
    <scope>NUCLEOTIDE SEQUENCE [LARGE SCALE GENOMIC DNA]</scope>
    <source>
        <strain evidence="8 9">10D</strain>
    </source>
</reference>
<evidence type="ECO:0000256" key="3">
    <source>
        <dbReference type="ARBA" id="ARBA00022679"/>
    </source>
</evidence>
<dbReference type="Gramene" id="CMO139CT">
    <property type="protein sequence ID" value="CMO139CT"/>
    <property type="gene ID" value="CMO139C"/>
</dbReference>
<feature type="region of interest" description="Disordered" evidence="6">
    <location>
        <begin position="367"/>
        <end position="388"/>
    </location>
</feature>
<keyword evidence="5" id="KW-0012">Acyltransferase</keyword>
<dbReference type="InterPro" id="IPR015424">
    <property type="entry name" value="PyrdxlP-dep_Trfase"/>
</dbReference>
<dbReference type="InterPro" id="IPR015421">
    <property type="entry name" value="PyrdxlP-dep_Trfase_major"/>
</dbReference>
<dbReference type="InterPro" id="IPR004839">
    <property type="entry name" value="Aminotransferase_I/II_large"/>
</dbReference>
<dbReference type="EMBL" id="AP006497">
    <property type="protein sequence ID" value="BAM81507.1"/>
    <property type="molecule type" value="Genomic_DNA"/>
</dbReference>
<keyword evidence="9" id="KW-1185">Reference proteome</keyword>
<dbReference type="InterPro" id="IPR001917">
    <property type="entry name" value="Aminotrans_II_pyridoxalP_BS"/>
</dbReference>
<dbReference type="InterPro" id="IPR015422">
    <property type="entry name" value="PyrdxlP-dep_Trfase_small"/>
</dbReference>
<dbReference type="eggNOG" id="KOG1359">
    <property type="taxonomic scope" value="Eukaryota"/>
</dbReference>
<dbReference type="RefSeq" id="XP_005537543.1">
    <property type="nucleotide sequence ID" value="XM_005537486.1"/>
</dbReference>
<evidence type="ECO:0000313" key="8">
    <source>
        <dbReference type="EMBL" id="BAM81507.1"/>
    </source>
</evidence>
<dbReference type="Proteomes" id="UP000007014">
    <property type="component" value="Chromosome 15"/>
</dbReference>
<keyword evidence="4" id="KW-0663">Pyridoxal phosphate</keyword>
<dbReference type="FunFam" id="3.40.640.10:FF:000006">
    <property type="entry name" value="5-aminolevulinate synthase, mitochondrial"/>
    <property type="match status" value="1"/>
</dbReference>
<evidence type="ECO:0000256" key="6">
    <source>
        <dbReference type="SAM" id="MobiDB-lite"/>
    </source>
</evidence>
<evidence type="ECO:0000256" key="1">
    <source>
        <dbReference type="ARBA" id="ARBA00001933"/>
    </source>
</evidence>
<proteinExistence type="inferred from homology"/>
<evidence type="ECO:0000259" key="7">
    <source>
        <dbReference type="Pfam" id="PF00155"/>
    </source>
</evidence>
<comment type="similarity">
    <text evidence="2">Belongs to the class-II pyridoxal-phosphate-dependent aminotransferase family.</text>
</comment>
<dbReference type="OrthoDB" id="10263824at2759"/>
<dbReference type="Gene3D" id="3.40.640.10">
    <property type="entry name" value="Type I PLP-dependent aspartate aminotransferase-like (Major domain)"/>
    <property type="match status" value="1"/>
</dbReference>
<comment type="cofactor">
    <cofactor evidence="1">
        <name>pyridoxal 5'-phosphate</name>
        <dbReference type="ChEBI" id="CHEBI:597326"/>
    </cofactor>
</comment>
<dbReference type="GO" id="GO:0016874">
    <property type="term" value="F:ligase activity"/>
    <property type="evidence" value="ECO:0007669"/>
    <property type="project" value="UniProtKB-KW"/>
</dbReference>
<organism evidence="8 9">
    <name type="scientific">Cyanidioschyzon merolae (strain NIES-3377 / 10D)</name>
    <name type="common">Unicellular red alga</name>
    <dbReference type="NCBI Taxonomy" id="280699"/>
    <lineage>
        <taxon>Eukaryota</taxon>
        <taxon>Rhodophyta</taxon>
        <taxon>Bangiophyceae</taxon>
        <taxon>Cyanidiales</taxon>
        <taxon>Cyanidiaceae</taxon>
        <taxon>Cyanidioschyzon</taxon>
    </lineage>
</organism>
<dbReference type="AlphaFoldDB" id="M1VEY4"/>
<keyword evidence="8" id="KW-0436">Ligase</keyword>
<gene>
    <name evidence="8" type="ORF">CYME_CMO139C</name>
</gene>
<dbReference type="PANTHER" id="PTHR13693:SF102">
    <property type="entry name" value="2-AMINO-3-KETOBUTYRATE COENZYME A LIGASE, MITOCHONDRIAL"/>
    <property type="match status" value="1"/>
</dbReference>
<dbReference type="SUPFAM" id="SSF53383">
    <property type="entry name" value="PLP-dependent transferases"/>
    <property type="match status" value="1"/>
</dbReference>